<dbReference type="Proteomes" id="UP000008237">
    <property type="component" value="Unassembled WGS sequence"/>
</dbReference>
<dbReference type="OMA" id="RGRMTMQ"/>
<feature type="compositionally biased region" description="Basic and acidic residues" evidence="1">
    <location>
        <begin position="224"/>
        <end position="239"/>
    </location>
</feature>
<name>E2BKP1_HARSA</name>
<keyword evidence="3" id="KW-1185">Reference proteome</keyword>
<feature type="region of interest" description="Disordered" evidence="1">
    <location>
        <begin position="49"/>
        <end position="76"/>
    </location>
</feature>
<organism evidence="3">
    <name type="scientific">Harpegnathos saltator</name>
    <name type="common">Jerdon's jumping ant</name>
    <dbReference type="NCBI Taxonomy" id="610380"/>
    <lineage>
        <taxon>Eukaryota</taxon>
        <taxon>Metazoa</taxon>
        <taxon>Ecdysozoa</taxon>
        <taxon>Arthropoda</taxon>
        <taxon>Hexapoda</taxon>
        <taxon>Insecta</taxon>
        <taxon>Pterygota</taxon>
        <taxon>Neoptera</taxon>
        <taxon>Endopterygota</taxon>
        <taxon>Hymenoptera</taxon>
        <taxon>Apocrita</taxon>
        <taxon>Aculeata</taxon>
        <taxon>Formicoidea</taxon>
        <taxon>Formicidae</taxon>
        <taxon>Ponerinae</taxon>
        <taxon>Ponerini</taxon>
        <taxon>Harpegnathos</taxon>
    </lineage>
</organism>
<gene>
    <name evidence="2" type="ORF">EAI_17128</name>
</gene>
<dbReference type="AlphaFoldDB" id="E2BKP1"/>
<sequence>MAAVAEDRDTVVQKGLSEWWSEETEYVFQRIERWAAFARGYNRLRSQRWSKERSKDQIQEHHRGSSTQKSGVDEPTCAPRFYNLERSRQKVQPEETRINCCGTFNYQSNSKLDSNCLETYRYDHSIYFKTIGDIKNNRKNVGSHDVDRVSISSEELVEWDSSSLTDLLADKLIVQETCNNNYLSNNAILNTVETKTTRVTQNAWPIVDLAKLDLNLTETSRLSRSTDPDGQGKSEEHWENNNTDNSEVESPDLKTWKDKDDREDGPKAPERMKTLRSFRKSRRSSRNMRRAPIVGENNVVWPGVLLNYTNSFDVANSSPHDQ</sequence>
<feature type="compositionally biased region" description="Basic residues" evidence="1">
    <location>
        <begin position="274"/>
        <end position="289"/>
    </location>
</feature>
<dbReference type="InParanoid" id="E2BKP1"/>
<accession>E2BKP1</accession>
<evidence type="ECO:0000313" key="3">
    <source>
        <dbReference type="Proteomes" id="UP000008237"/>
    </source>
</evidence>
<feature type="compositionally biased region" description="Basic and acidic residues" evidence="1">
    <location>
        <begin position="251"/>
        <end position="273"/>
    </location>
</feature>
<evidence type="ECO:0000256" key="1">
    <source>
        <dbReference type="SAM" id="MobiDB-lite"/>
    </source>
</evidence>
<dbReference type="EMBL" id="GL448819">
    <property type="protein sequence ID" value="EFN83739.1"/>
    <property type="molecule type" value="Genomic_DNA"/>
</dbReference>
<feature type="compositionally biased region" description="Basic and acidic residues" evidence="1">
    <location>
        <begin position="49"/>
        <end position="63"/>
    </location>
</feature>
<proteinExistence type="predicted"/>
<protein>
    <submittedName>
        <fullName evidence="2">Uncharacterized protein</fullName>
    </submittedName>
</protein>
<evidence type="ECO:0000313" key="2">
    <source>
        <dbReference type="EMBL" id="EFN83739.1"/>
    </source>
</evidence>
<reference evidence="2 3" key="1">
    <citation type="journal article" date="2010" name="Science">
        <title>Genomic comparison of the ants Camponotus floridanus and Harpegnathos saltator.</title>
        <authorList>
            <person name="Bonasio R."/>
            <person name="Zhang G."/>
            <person name="Ye C."/>
            <person name="Mutti N.S."/>
            <person name="Fang X."/>
            <person name="Qin N."/>
            <person name="Donahue G."/>
            <person name="Yang P."/>
            <person name="Li Q."/>
            <person name="Li C."/>
            <person name="Zhang P."/>
            <person name="Huang Z."/>
            <person name="Berger S.L."/>
            <person name="Reinberg D."/>
            <person name="Wang J."/>
            <person name="Liebig J."/>
        </authorList>
    </citation>
    <scope>NUCLEOTIDE SEQUENCE [LARGE SCALE GENOMIC DNA]</scope>
    <source>
        <strain evidence="2 3">R22 G/1</strain>
    </source>
</reference>
<feature type="region of interest" description="Disordered" evidence="1">
    <location>
        <begin position="220"/>
        <end position="292"/>
    </location>
</feature>